<keyword evidence="4 10" id="KW-0963">Cytoplasm</keyword>
<keyword evidence="10" id="KW-0505">Motor protein</keyword>
<dbReference type="EMBL" id="HBUF01458308">
    <property type="protein sequence ID" value="CAG6744038.1"/>
    <property type="molecule type" value="Transcribed_RNA"/>
</dbReference>
<evidence type="ECO:0000256" key="8">
    <source>
        <dbReference type="ARBA" id="ARBA00023212"/>
    </source>
</evidence>
<accession>A0A8D9BWH7</accession>
<dbReference type="PANTHER" id="PTHR11886">
    <property type="entry name" value="DYNEIN LIGHT CHAIN"/>
    <property type="match status" value="1"/>
</dbReference>
<dbReference type="InterPro" id="IPR001372">
    <property type="entry name" value="Dynein_light_chain_typ-1/2"/>
</dbReference>
<keyword evidence="9" id="KW-0539">Nucleus</keyword>
<reference evidence="12" key="1">
    <citation type="submission" date="2021-05" db="EMBL/GenBank/DDBJ databases">
        <authorList>
            <person name="Alioto T."/>
            <person name="Alioto T."/>
            <person name="Gomez Garrido J."/>
        </authorList>
    </citation>
    <scope>NUCLEOTIDE SEQUENCE</scope>
</reference>
<name>A0A8D9BWH7_9HEMI</name>
<dbReference type="EMBL" id="HBUF01209291">
    <property type="protein sequence ID" value="CAG6665047.1"/>
    <property type="molecule type" value="Transcribed_RNA"/>
</dbReference>
<evidence type="ECO:0000256" key="2">
    <source>
        <dbReference type="ARBA" id="ARBA00004245"/>
    </source>
</evidence>
<evidence type="ECO:0000313" key="12">
    <source>
        <dbReference type="EMBL" id="CAG6792753.1"/>
    </source>
</evidence>
<evidence type="ECO:0000256" key="7">
    <source>
        <dbReference type="ARBA" id="ARBA00022927"/>
    </source>
</evidence>
<evidence type="ECO:0000256" key="6">
    <source>
        <dbReference type="ARBA" id="ARBA00022816"/>
    </source>
</evidence>
<dbReference type="GO" id="GO:0005868">
    <property type="term" value="C:cytoplasmic dynein complex"/>
    <property type="evidence" value="ECO:0007669"/>
    <property type="project" value="TreeGrafter"/>
</dbReference>
<proteinExistence type="inferred from homology"/>
<dbReference type="PANTHER" id="PTHR11886:SF35">
    <property type="entry name" value="DYNEIN LIGHT CHAIN"/>
    <property type="match status" value="1"/>
</dbReference>
<evidence type="ECO:0000256" key="3">
    <source>
        <dbReference type="ARBA" id="ARBA00022448"/>
    </source>
</evidence>
<evidence type="ECO:0000256" key="4">
    <source>
        <dbReference type="ARBA" id="ARBA00022490"/>
    </source>
</evidence>
<dbReference type="GO" id="GO:0005634">
    <property type="term" value="C:nucleus"/>
    <property type="evidence" value="ECO:0007669"/>
    <property type="project" value="UniProtKB-SubCell"/>
</dbReference>
<evidence type="ECO:0000256" key="11">
    <source>
        <dbReference type="SAM" id="MobiDB-lite"/>
    </source>
</evidence>
<evidence type="ECO:0000256" key="5">
    <source>
        <dbReference type="ARBA" id="ARBA00022701"/>
    </source>
</evidence>
<keyword evidence="6" id="KW-0509">mRNA transport</keyword>
<keyword evidence="8 10" id="KW-0206">Cytoskeleton</keyword>
<keyword evidence="7" id="KW-0653">Protein transport</keyword>
<dbReference type="GO" id="GO:0005874">
    <property type="term" value="C:microtubule"/>
    <property type="evidence" value="ECO:0007669"/>
    <property type="project" value="UniProtKB-KW"/>
</dbReference>
<dbReference type="Pfam" id="PF01221">
    <property type="entry name" value="Dynein_light"/>
    <property type="match status" value="1"/>
</dbReference>
<dbReference type="GO" id="GO:0051028">
    <property type="term" value="P:mRNA transport"/>
    <property type="evidence" value="ECO:0007669"/>
    <property type="project" value="UniProtKB-KW"/>
</dbReference>
<keyword evidence="5 10" id="KW-0493">Microtubule</keyword>
<dbReference type="GO" id="GO:0015031">
    <property type="term" value="P:protein transport"/>
    <property type="evidence" value="ECO:0007669"/>
    <property type="project" value="UniProtKB-KW"/>
</dbReference>
<dbReference type="EMBL" id="HBUF01458307">
    <property type="protein sequence ID" value="CAG6744037.1"/>
    <property type="molecule type" value="Transcribed_RNA"/>
</dbReference>
<dbReference type="InterPro" id="IPR037177">
    <property type="entry name" value="DLC_sf"/>
</dbReference>
<evidence type="ECO:0000256" key="1">
    <source>
        <dbReference type="ARBA" id="ARBA00004123"/>
    </source>
</evidence>
<dbReference type="GO" id="GO:0007017">
    <property type="term" value="P:microtubule-based process"/>
    <property type="evidence" value="ECO:0007669"/>
    <property type="project" value="InterPro"/>
</dbReference>
<keyword evidence="10" id="KW-0243">Dynein</keyword>
<dbReference type="Gene3D" id="3.30.740.10">
    <property type="entry name" value="Protein Inhibitor Of Neuronal Nitric Oxide Synthase"/>
    <property type="match status" value="1"/>
</dbReference>
<dbReference type="EMBL" id="HBUF01020155">
    <property type="protein sequence ID" value="CAG6610925.1"/>
    <property type="molecule type" value="Transcribed_RNA"/>
</dbReference>
<organism evidence="12">
    <name type="scientific">Cacopsylla melanoneura</name>
    <dbReference type="NCBI Taxonomy" id="428564"/>
    <lineage>
        <taxon>Eukaryota</taxon>
        <taxon>Metazoa</taxon>
        <taxon>Ecdysozoa</taxon>
        <taxon>Arthropoda</taxon>
        <taxon>Hexapoda</taxon>
        <taxon>Insecta</taxon>
        <taxon>Pterygota</taxon>
        <taxon>Neoptera</taxon>
        <taxon>Paraneoptera</taxon>
        <taxon>Hemiptera</taxon>
        <taxon>Sternorrhyncha</taxon>
        <taxon>Psylloidea</taxon>
        <taxon>Psyllidae</taxon>
        <taxon>Psyllinae</taxon>
        <taxon>Cacopsylla</taxon>
    </lineage>
</organism>
<dbReference type="SMART" id="SM01375">
    <property type="entry name" value="Dynein_light"/>
    <property type="match status" value="1"/>
</dbReference>
<evidence type="ECO:0000256" key="9">
    <source>
        <dbReference type="ARBA" id="ARBA00023242"/>
    </source>
</evidence>
<dbReference type="EMBL" id="HBUF01683023">
    <property type="protein sequence ID" value="CAG6792753.1"/>
    <property type="molecule type" value="Transcribed_RNA"/>
</dbReference>
<feature type="region of interest" description="Disordered" evidence="11">
    <location>
        <begin position="1"/>
        <end position="23"/>
    </location>
</feature>
<dbReference type="FunFam" id="3.30.740.10:FF:000005">
    <property type="entry name" value="Dynein light chain"/>
    <property type="match status" value="1"/>
</dbReference>
<dbReference type="AlphaFoldDB" id="A0A8D9BWH7"/>
<keyword evidence="3" id="KW-0813">Transport</keyword>
<evidence type="ECO:0000256" key="10">
    <source>
        <dbReference type="RuleBase" id="RU365010"/>
    </source>
</evidence>
<comment type="similarity">
    <text evidence="10">Belongs to the dynein light chain family.</text>
</comment>
<dbReference type="GO" id="GO:0045505">
    <property type="term" value="F:dynein intermediate chain binding"/>
    <property type="evidence" value="ECO:0007669"/>
    <property type="project" value="TreeGrafter"/>
</dbReference>
<protein>
    <recommendedName>
        <fullName evidence="10">Dynein light chain</fullName>
    </recommendedName>
</protein>
<sequence>MGPKPKAKAKGPPPPPPENYLKSENKVAVLKESTMSKAMQDSAINAALEGLDKYNTESEVAGHIKQFFDNTYKPFWQCTVGRNFGSFISYDDLYTYFYLGKVAILLYKNGSAD</sequence>
<dbReference type="SUPFAM" id="SSF54648">
    <property type="entry name" value="DLC"/>
    <property type="match status" value="1"/>
</dbReference>
<comment type="subcellular location">
    <subcellularLocation>
        <location evidence="2 10">Cytoplasm</location>
        <location evidence="2 10">Cytoskeleton</location>
    </subcellularLocation>
    <subcellularLocation>
        <location evidence="1">Nucleus</location>
    </subcellularLocation>
</comment>